<dbReference type="Gene3D" id="1.25.40.10">
    <property type="entry name" value="Tetratricopeptide repeat domain"/>
    <property type="match status" value="1"/>
</dbReference>
<dbReference type="InterPro" id="IPR010323">
    <property type="entry name" value="DUF924"/>
</dbReference>
<sequence>MSVAENILNFWFEGFDNPEKINAKEVNRWFMSTEEYNKRIRDLFFEDLLKAERGEYDNWINSPRENLALIILLDQFSRNLYKDTPGQVKNDPKAVDVAKYAIDNGFDMQLWPIHRLFIYLPFEHAEDLRLQQFCLDKFDQNIASTQGEIKEAMEGFKYFAHLHYVVIEKYGRFPGRNKMLGRSNTAEEDEYLKTDPYGF</sequence>
<proteinExistence type="predicted"/>
<reference evidence="1 2" key="1">
    <citation type="submission" date="2016-11" db="EMBL/GenBank/DDBJ databases">
        <title>The macronuclear genome of Stentor coeruleus: a giant cell with tiny introns.</title>
        <authorList>
            <person name="Slabodnick M."/>
            <person name="Ruby J.G."/>
            <person name="Reiff S.B."/>
            <person name="Swart E.C."/>
            <person name="Gosai S."/>
            <person name="Prabakaran S."/>
            <person name="Witkowska E."/>
            <person name="Larue G.E."/>
            <person name="Fisher S."/>
            <person name="Freeman R.M."/>
            <person name="Gunawardena J."/>
            <person name="Chu W."/>
            <person name="Stover N.A."/>
            <person name="Gregory B.D."/>
            <person name="Nowacki M."/>
            <person name="Derisi J."/>
            <person name="Roy S.W."/>
            <person name="Marshall W.F."/>
            <person name="Sood P."/>
        </authorList>
    </citation>
    <scope>NUCLEOTIDE SEQUENCE [LARGE SCALE GENOMIC DNA]</scope>
    <source>
        <strain evidence="1">WM001</strain>
    </source>
</reference>
<dbReference type="EMBL" id="MPUH01001111">
    <property type="protein sequence ID" value="OMJ70225.1"/>
    <property type="molecule type" value="Genomic_DNA"/>
</dbReference>
<evidence type="ECO:0000313" key="1">
    <source>
        <dbReference type="EMBL" id="OMJ70225.1"/>
    </source>
</evidence>
<dbReference type="AlphaFoldDB" id="A0A1R2B0J2"/>
<keyword evidence="2" id="KW-1185">Reference proteome</keyword>
<dbReference type="Gene3D" id="1.20.58.320">
    <property type="entry name" value="TPR-like"/>
    <property type="match status" value="1"/>
</dbReference>
<protein>
    <recommendedName>
        <fullName evidence="3">DUF924 domain-containing protein</fullName>
    </recommendedName>
</protein>
<dbReference type="OrthoDB" id="310751at2759"/>
<accession>A0A1R2B0J2</accession>
<dbReference type="Pfam" id="PF06041">
    <property type="entry name" value="DUF924"/>
    <property type="match status" value="1"/>
</dbReference>
<name>A0A1R2B0J2_9CILI</name>
<evidence type="ECO:0008006" key="3">
    <source>
        <dbReference type="Google" id="ProtNLM"/>
    </source>
</evidence>
<evidence type="ECO:0000313" key="2">
    <source>
        <dbReference type="Proteomes" id="UP000187209"/>
    </source>
</evidence>
<gene>
    <name evidence="1" type="ORF">SteCoe_31856</name>
</gene>
<dbReference type="SUPFAM" id="SSF48452">
    <property type="entry name" value="TPR-like"/>
    <property type="match status" value="1"/>
</dbReference>
<organism evidence="1 2">
    <name type="scientific">Stentor coeruleus</name>
    <dbReference type="NCBI Taxonomy" id="5963"/>
    <lineage>
        <taxon>Eukaryota</taxon>
        <taxon>Sar</taxon>
        <taxon>Alveolata</taxon>
        <taxon>Ciliophora</taxon>
        <taxon>Postciliodesmatophora</taxon>
        <taxon>Heterotrichea</taxon>
        <taxon>Heterotrichida</taxon>
        <taxon>Stentoridae</taxon>
        <taxon>Stentor</taxon>
    </lineage>
</organism>
<dbReference type="InterPro" id="IPR011990">
    <property type="entry name" value="TPR-like_helical_dom_sf"/>
</dbReference>
<dbReference type="Proteomes" id="UP000187209">
    <property type="component" value="Unassembled WGS sequence"/>
</dbReference>
<comment type="caution">
    <text evidence="1">The sequence shown here is derived from an EMBL/GenBank/DDBJ whole genome shotgun (WGS) entry which is preliminary data.</text>
</comment>